<dbReference type="RefSeq" id="WP_188358831.1">
    <property type="nucleotide sequence ID" value="NZ_BMDC01000001.1"/>
</dbReference>
<feature type="transmembrane region" description="Helical" evidence="1">
    <location>
        <begin position="174"/>
        <end position="195"/>
    </location>
</feature>
<feature type="transmembrane region" description="Helical" evidence="1">
    <location>
        <begin position="387"/>
        <end position="407"/>
    </location>
</feature>
<dbReference type="AlphaFoldDB" id="A0A917IQ04"/>
<dbReference type="EMBL" id="BMDC01000001">
    <property type="protein sequence ID" value="GGH59099.1"/>
    <property type="molecule type" value="Genomic_DNA"/>
</dbReference>
<feature type="transmembrane region" description="Helical" evidence="1">
    <location>
        <begin position="342"/>
        <end position="361"/>
    </location>
</feature>
<keyword evidence="1" id="KW-1133">Transmembrane helix</keyword>
<evidence type="ECO:0008006" key="4">
    <source>
        <dbReference type="Google" id="ProtNLM"/>
    </source>
</evidence>
<protein>
    <recommendedName>
        <fullName evidence="4">Transporter</fullName>
    </recommendedName>
</protein>
<organism evidence="2 3">
    <name type="scientific">Rothia aerolata</name>
    <dbReference type="NCBI Taxonomy" id="1812262"/>
    <lineage>
        <taxon>Bacteria</taxon>
        <taxon>Bacillati</taxon>
        <taxon>Actinomycetota</taxon>
        <taxon>Actinomycetes</taxon>
        <taxon>Micrococcales</taxon>
        <taxon>Micrococcaceae</taxon>
        <taxon>Rothia</taxon>
    </lineage>
</organism>
<accession>A0A917IQ04</accession>
<reference evidence="2 3" key="1">
    <citation type="journal article" date="2014" name="Int. J. Syst. Evol. Microbiol.">
        <title>Complete genome sequence of Corynebacterium casei LMG S-19264T (=DSM 44701T), isolated from a smear-ripened cheese.</title>
        <authorList>
            <consortium name="US DOE Joint Genome Institute (JGI-PGF)"/>
            <person name="Walter F."/>
            <person name="Albersmeier A."/>
            <person name="Kalinowski J."/>
            <person name="Ruckert C."/>
        </authorList>
    </citation>
    <scope>NUCLEOTIDE SEQUENCE [LARGE SCALE GENOMIC DNA]</scope>
    <source>
        <strain evidence="2 3">CCM 8669</strain>
    </source>
</reference>
<keyword evidence="3" id="KW-1185">Reference proteome</keyword>
<evidence type="ECO:0000313" key="2">
    <source>
        <dbReference type="EMBL" id="GGH59099.1"/>
    </source>
</evidence>
<sequence length="537" mass="57424">MALTLLSLKWRYFLASFKGNVWVIVGFILGGLYGLGIVSSWTFASLMLGFEETEPQTITLWLVGFGTVLSLAWWLVPLFTSGTDATLDPDHLAPYPLRPREIMVGQLLGGFVGLTGFLTLLAVLGTGLATLSKPLVFIFYLVVAALGLVLMISVSRIFSLIAIELNSIPVVRQVLLILGFLLLLGAGPLIVASAFTLQTFYDSLPVIAEVAGWTPLASAFSAVAAAYEGAWGMVLLKLALTCIYAVLAWLLWKKLLVRAMERIGTLRGDPVAKTVEAGKLGIFDRFPATPTGAIAARTVHSLIKDPRMNMNLVMVPGFYLLFSLFGRISFSDGGDKVGFNTNWFMLVFIPIMAGYVYAYLVSYDNSAFSMHVLAGVSGKADRWGRAWGLLIIMLPLVAAGTIFMTFMGGNLHLLAPLLGLSLGLVLSGVGVSAVADMNISIPAPPPGASPFKTQRQSDGFAKGLLRMLVMLIILICGVPGLILLVLATGSDSQTLGWASAAVSLVVGVVVLVVGIHLGARSFEKNAPETLQRVSAFY</sequence>
<feature type="transmembrane region" description="Helical" evidence="1">
    <location>
        <begin position="58"/>
        <end position="76"/>
    </location>
</feature>
<feature type="transmembrane region" description="Helical" evidence="1">
    <location>
        <begin position="230"/>
        <end position="252"/>
    </location>
</feature>
<comment type="caution">
    <text evidence="2">The sequence shown here is derived from an EMBL/GenBank/DDBJ whole genome shotgun (WGS) entry which is preliminary data.</text>
</comment>
<name>A0A917IQ04_9MICC</name>
<feature type="transmembrane region" description="Helical" evidence="1">
    <location>
        <begin position="137"/>
        <end position="162"/>
    </location>
</feature>
<gene>
    <name evidence="2" type="ORF">GCM10007359_05970</name>
</gene>
<keyword evidence="1" id="KW-0472">Membrane</keyword>
<evidence type="ECO:0000313" key="3">
    <source>
        <dbReference type="Proteomes" id="UP000600171"/>
    </source>
</evidence>
<feature type="transmembrane region" description="Helical" evidence="1">
    <location>
        <begin position="464"/>
        <end position="489"/>
    </location>
</feature>
<feature type="transmembrane region" description="Helical" evidence="1">
    <location>
        <begin position="107"/>
        <end position="131"/>
    </location>
</feature>
<evidence type="ECO:0000256" key="1">
    <source>
        <dbReference type="SAM" id="Phobius"/>
    </source>
</evidence>
<proteinExistence type="predicted"/>
<keyword evidence="1" id="KW-0812">Transmembrane</keyword>
<feature type="transmembrane region" description="Helical" evidence="1">
    <location>
        <begin position="413"/>
        <end position="435"/>
    </location>
</feature>
<feature type="transmembrane region" description="Helical" evidence="1">
    <location>
        <begin position="495"/>
        <end position="517"/>
    </location>
</feature>
<feature type="transmembrane region" description="Helical" evidence="1">
    <location>
        <begin position="21"/>
        <end position="46"/>
    </location>
</feature>
<dbReference type="Proteomes" id="UP000600171">
    <property type="component" value="Unassembled WGS sequence"/>
</dbReference>
<feature type="transmembrane region" description="Helical" evidence="1">
    <location>
        <begin position="312"/>
        <end position="330"/>
    </location>
</feature>